<evidence type="ECO:0000313" key="10">
    <source>
        <dbReference type="EMBL" id="EPS64473.1"/>
    </source>
</evidence>
<keyword evidence="8" id="KW-1133">Transmembrane helix</keyword>
<keyword evidence="7" id="KW-0256">Endoplasmic reticulum</keyword>
<dbReference type="GO" id="GO:0008250">
    <property type="term" value="C:oligosaccharyltransferase complex"/>
    <property type="evidence" value="ECO:0007669"/>
    <property type="project" value="TreeGrafter"/>
</dbReference>
<dbReference type="OrthoDB" id="1605116at2759"/>
<evidence type="ECO:0000256" key="9">
    <source>
        <dbReference type="ARBA" id="ARBA00023136"/>
    </source>
</evidence>
<comment type="subcellular location">
    <subcellularLocation>
        <location evidence="2">Endoplasmic reticulum membrane</location>
        <topology evidence="2">Single-pass type I membrane protein</topology>
    </subcellularLocation>
</comment>
<dbReference type="EMBL" id="AUSU01004806">
    <property type="protein sequence ID" value="EPS64473.1"/>
    <property type="molecule type" value="Genomic_DNA"/>
</dbReference>
<comment type="pathway">
    <text evidence="3">Protein modification; protein glycosylation.</text>
</comment>
<dbReference type="PANTHER" id="PTHR21049">
    <property type="entry name" value="RIBOPHORIN I"/>
    <property type="match status" value="1"/>
</dbReference>
<comment type="similarity">
    <text evidence="4">Belongs to the OST1 family.</text>
</comment>
<evidence type="ECO:0000256" key="2">
    <source>
        <dbReference type="ARBA" id="ARBA00004115"/>
    </source>
</evidence>
<evidence type="ECO:0000256" key="7">
    <source>
        <dbReference type="ARBA" id="ARBA00022824"/>
    </source>
</evidence>
<evidence type="ECO:0000256" key="4">
    <source>
        <dbReference type="ARBA" id="ARBA00008905"/>
    </source>
</evidence>
<keyword evidence="6" id="KW-0732">Signal</keyword>
<keyword evidence="9" id="KW-0472">Membrane</keyword>
<evidence type="ECO:0000256" key="5">
    <source>
        <dbReference type="ARBA" id="ARBA00022692"/>
    </source>
</evidence>
<evidence type="ECO:0000313" key="11">
    <source>
        <dbReference type="Proteomes" id="UP000015453"/>
    </source>
</evidence>
<dbReference type="PANTHER" id="PTHR21049:SF0">
    <property type="entry name" value="DOLICHYL-DIPHOSPHOOLIGOSACCHARIDE--PROTEIN GLYCOSYLTRANSFERASE SUBUNIT 1"/>
    <property type="match status" value="1"/>
</dbReference>
<comment type="function">
    <text evidence="1">Subunit of the oligosaccharyl transferase (OST) complex that catalyzes the initial transfer of a defined glycan (Glc(3)Man(9)GlcNAc(2) in eukaryotes) from the lipid carrier dolichol-pyrophosphate to an asparagine residue within an Asn-X-Ser/Thr consensus motif in nascent polypeptide chains, the first step in protein N-glycosylation. N-glycosylation occurs cotranslationally and the complex associates with the Sec61 complex at the channel-forming translocon complex that mediates protein translocation across the endoplasmic reticulum (ER). All subunits are required for a maximal enzyme activity.</text>
</comment>
<accession>S8DN97</accession>
<evidence type="ECO:0000256" key="6">
    <source>
        <dbReference type="ARBA" id="ARBA00022729"/>
    </source>
</evidence>
<evidence type="ECO:0000256" key="1">
    <source>
        <dbReference type="ARBA" id="ARBA00002791"/>
    </source>
</evidence>
<evidence type="ECO:0000256" key="8">
    <source>
        <dbReference type="ARBA" id="ARBA00022989"/>
    </source>
</evidence>
<proteinExistence type="inferred from homology"/>
<organism evidence="10 11">
    <name type="scientific">Genlisea aurea</name>
    <dbReference type="NCBI Taxonomy" id="192259"/>
    <lineage>
        <taxon>Eukaryota</taxon>
        <taxon>Viridiplantae</taxon>
        <taxon>Streptophyta</taxon>
        <taxon>Embryophyta</taxon>
        <taxon>Tracheophyta</taxon>
        <taxon>Spermatophyta</taxon>
        <taxon>Magnoliopsida</taxon>
        <taxon>eudicotyledons</taxon>
        <taxon>Gunneridae</taxon>
        <taxon>Pentapetalae</taxon>
        <taxon>asterids</taxon>
        <taxon>lamiids</taxon>
        <taxon>Lamiales</taxon>
        <taxon>Lentibulariaceae</taxon>
        <taxon>Genlisea</taxon>
    </lineage>
</organism>
<name>S8DN97_9LAMI</name>
<sequence length="67" mass="7747">MTLPVEELVGKEREVQEKIMQKHSSVVEAYEKKSGNKEMESRVGAIDRKIAVLRQEIHDLLEVIEEI</sequence>
<reference evidence="10 11" key="1">
    <citation type="journal article" date="2013" name="BMC Genomics">
        <title>The miniature genome of a carnivorous plant Genlisea aurea contains a low number of genes and short non-coding sequences.</title>
        <authorList>
            <person name="Leushkin E.V."/>
            <person name="Sutormin R.A."/>
            <person name="Nabieva E.R."/>
            <person name="Penin A.A."/>
            <person name="Kondrashov A.S."/>
            <person name="Logacheva M.D."/>
        </authorList>
    </citation>
    <scope>NUCLEOTIDE SEQUENCE [LARGE SCALE GENOMIC DNA]</scope>
</reference>
<comment type="caution">
    <text evidence="10">The sequence shown here is derived from an EMBL/GenBank/DDBJ whole genome shotgun (WGS) entry which is preliminary data.</text>
</comment>
<dbReference type="AlphaFoldDB" id="S8DN97"/>
<gene>
    <name evidence="10" type="ORF">M569_10310</name>
</gene>
<keyword evidence="11" id="KW-1185">Reference proteome</keyword>
<protein>
    <submittedName>
        <fullName evidence="10">Uncharacterized protein</fullName>
    </submittedName>
</protein>
<dbReference type="InterPro" id="IPR007676">
    <property type="entry name" value="Ribophorin_I"/>
</dbReference>
<evidence type="ECO:0000256" key="3">
    <source>
        <dbReference type="ARBA" id="ARBA00004922"/>
    </source>
</evidence>
<keyword evidence="5" id="KW-0812">Transmembrane</keyword>
<dbReference type="GO" id="GO:0018279">
    <property type="term" value="P:protein N-linked glycosylation via asparagine"/>
    <property type="evidence" value="ECO:0007669"/>
    <property type="project" value="TreeGrafter"/>
</dbReference>
<dbReference type="Proteomes" id="UP000015453">
    <property type="component" value="Unassembled WGS sequence"/>
</dbReference>